<dbReference type="Gene3D" id="1.10.150.130">
    <property type="match status" value="1"/>
</dbReference>
<sequence length="498" mass="58022">MTTFKATVKKPRSDGFYTVYIRVTHQRKTSYIKTNKIIDPSHITSSGELTDPVVNEYCAIIIRQYTDKLNRVDATFWELKDVIEFLHKNDEETCFSDYARKFISKMESEGHERNAKNYKLAVNHLERYIGTTKIMFSILTTSVLTQWIDTLYKTSRAKEMYPTCIRQIFKKAIIELNDEERGILRIKYNPWLKIIIPKSDNTLKRAISAEACREFFNRPLPQSKMVSPLPELGRDIALLSLCMGGINTIDLYELKKKDYNNGIIGYKRAKTRHSRRDEAYMEIRIEPFIQDTFNKYLSTDQTDEYLFNFHSRYSNSDSFNANINMGIRRICQDMGMSKEEYYCFYTFRHTWATIAQNDCGANMYEVAFGMNHSHGFNITRGYVKIDFTPAWELNAKIIDFIFFSNKNSKQSLVRNFESPAEKMFRITKKMMIYGRAYFKGEVIAEVTDIGFDTVDDVISALANQLPNDIPVGCNVQFRLTNCDSQKEAVYVRSKGKGF</sequence>
<dbReference type="InterPro" id="IPR013762">
    <property type="entry name" value="Integrase-like_cat_sf"/>
</dbReference>
<dbReference type="GO" id="GO:0003677">
    <property type="term" value="F:DNA binding"/>
    <property type="evidence" value="ECO:0007669"/>
    <property type="project" value="UniProtKB-KW"/>
</dbReference>
<dbReference type="PANTHER" id="PTHR30349:SF64">
    <property type="entry name" value="PROPHAGE INTEGRASE INTD-RELATED"/>
    <property type="match status" value="1"/>
</dbReference>
<dbReference type="GO" id="GO:0015074">
    <property type="term" value="P:DNA integration"/>
    <property type="evidence" value="ECO:0007669"/>
    <property type="project" value="InterPro"/>
</dbReference>
<evidence type="ECO:0000313" key="6">
    <source>
        <dbReference type="Proteomes" id="UP000022272"/>
    </source>
</evidence>
<evidence type="ECO:0000259" key="4">
    <source>
        <dbReference type="Pfam" id="PF17293"/>
    </source>
</evidence>
<dbReference type="GO" id="GO:0006310">
    <property type="term" value="P:DNA recombination"/>
    <property type="evidence" value="ECO:0007669"/>
    <property type="project" value="UniProtKB-KW"/>
</dbReference>
<dbReference type="Pfam" id="PF13102">
    <property type="entry name" value="Phage_int_SAM_5"/>
    <property type="match status" value="1"/>
</dbReference>
<dbReference type="PANTHER" id="PTHR30349">
    <property type="entry name" value="PHAGE INTEGRASE-RELATED"/>
    <property type="match status" value="1"/>
</dbReference>
<dbReference type="InterPro" id="IPR035386">
    <property type="entry name" value="Arm-DNA-bind_5"/>
</dbReference>
<evidence type="ECO:0000256" key="2">
    <source>
        <dbReference type="ARBA" id="ARBA00023172"/>
    </source>
</evidence>
<organism evidence="5 6">
    <name type="scientific">Bacteroides fragilis str. 2-F-2 #4</name>
    <dbReference type="NCBI Taxonomy" id="1339280"/>
    <lineage>
        <taxon>Bacteria</taxon>
        <taxon>Pseudomonadati</taxon>
        <taxon>Bacteroidota</taxon>
        <taxon>Bacteroidia</taxon>
        <taxon>Bacteroidales</taxon>
        <taxon>Bacteroidaceae</taxon>
        <taxon>Bacteroides</taxon>
    </lineage>
</organism>
<reference evidence="5 6" key="1">
    <citation type="submission" date="2014-02" db="EMBL/GenBank/DDBJ databases">
        <authorList>
            <person name="Sears C."/>
            <person name="Carroll K."/>
            <person name="Sack B.R."/>
            <person name="Qadri F."/>
            <person name="Myers L.L."/>
            <person name="Chung G.-T."/>
            <person name="Escheverria P."/>
            <person name="Fraser C.M."/>
            <person name="Sadzewicz L."/>
            <person name="Shefchek K.A."/>
            <person name="Tallon L."/>
            <person name="Das S.P."/>
            <person name="Daugherty S."/>
            <person name="Mongodin E.F."/>
        </authorList>
    </citation>
    <scope>NUCLEOTIDE SEQUENCE [LARGE SCALE GENOMIC DNA]</scope>
    <source>
        <strain evidence="5 6">2-F-2 #4</strain>
    </source>
</reference>
<dbReference type="InterPro" id="IPR011010">
    <property type="entry name" value="DNA_brk_join_enz"/>
</dbReference>
<keyword evidence="1" id="KW-0238">DNA-binding</keyword>
<evidence type="ECO:0000313" key="5">
    <source>
        <dbReference type="EMBL" id="EXZ44248.1"/>
    </source>
</evidence>
<dbReference type="RefSeq" id="WP_005815538.1">
    <property type="nucleotide sequence ID" value="NZ_JGDM01000066.1"/>
</dbReference>
<dbReference type="AlphaFoldDB" id="A0A015YIT8"/>
<dbReference type="Gene3D" id="1.10.443.10">
    <property type="entry name" value="Intergrase catalytic core"/>
    <property type="match status" value="1"/>
</dbReference>
<dbReference type="PATRIC" id="fig|1339280.3.peg.2427"/>
<dbReference type="InterPro" id="IPR050090">
    <property type="entry name" value="Tyrosine_recombinase_XerCD"/>
</dbReference>
<keyword evidence="2" id="KW-0233">DNA recombination</keyword>
<protein>
    <recommendedName>
        <fullName evidence="7">Transposase</fullName>
    </recommendedName>
</protein>
<feature type="domain" description="Arm DNA-binding" evidence="4">
    <location>
        <begin position="9"/>
        <end position="72"/>
    </location>
</feature>
<dbReference type="Proteomes" id="UP000022272">
    <property type="component" value="Unassembled WGS sequence"/>
</dbReference>
<comment type="caution">
    <text evidence="5">The sequence shown here is derived from an EMBL/GenBank/DDBJ whole genome shotgun (WGS) entry which is preliminary data.</text>
</comment>
<name>A0A015YIT8_BACFG</name>
<feature type="domain" description="Phage integrase SAM-like" evidence="3">
    <location>
        <begin position="95"/>
        <end position="173"/>
    </location>
</feature>
<dbReference type="EMBL" id="JGDM01000066">
    <property type="protein sequence ID" value="EXZ44248.1"/>
    <property type="molecule type" value="Genomic_DNA"/>
</dbReference>
<accession>A0A015YIT8</accession>
<evidence type="ECO:0008006" key="7">
    <source>
        <dbReference type="Google" id="ProtNLM"/>
    </source>
</evidence>
<evidence type="ECO:0000259" key="3">
    <source>
        <dbReference type="Pfam" id="PF13102"/>
    </source>
</evidence>
<evidence type="ECO:0000256" key="1">
    <source>
        <dbReference type="ARBA" id="ARBA00023125"/>
    </source>
</evidence>
<dbReference type="InterPro" id="IPR025269">
    <property type="entry name" value="SAM-like_dom"/>
</dbReference>
<proteinExistence type="predicted"/>
<dbReference type="Pfam" id="PF17293">
    <property type="entry name" value="Arm-DNA-bind_5"/>
    <property type="match status" value="1"/>
</dbReference>
<dbReference type="SUPFAM" id="SSF56349">
    <property type="entry name" value="DNA breaking-rejoining enzymes"/>
    <property type="match status" value="1"/>
</dbReference>
<gene>
    <name evidence="5" type="ORF">M076_2549</name>
</gene>
<dbReference type="InterPro" id="IPR010998">
    <property type="entry name" value="Integrase_recombinase_N"/>
</dbReference>